<evidence type="ECO:0000313" key="15">
    <source>
        <dbReference type="Proteomes" id="UP001064632"/>
    </source>
</evidence>
<evidence type="ECO:0000256" key="4">
    <source>
        <dbReference type="ARBA" id="ARBA00022519"/>
    </source>
</evidence>
<keyword evidence="11 12" id="KW-0472">Membrane</keyword>
<dbReference type="EMBL" id="CP104694">
    <property type="protein sequence ID" value="UXI69760.1"/>
    <property type="molecule type" value="Genomic_DNA"/>
</dbReference>
<dbReference type="RefSeq" id="WP_261696713.1">
    <property type="nucleotide sequence ID" value="NZ_CP104694.1"/>
</dbReference>
<comment type="similarity">
    <text evidence="2">Belongs to the fatty acid desaturase type 1 family. AlkB subfamily.</text>
</comment>
<evidence type="ECO:0000313" key="14">
    <source>
        <dbReference type="EMBL" id="UXI69760.1"/>
    </source>
</evidence>
<evidence type="ECO:0000256" key="5">
    <source>
        <dbReference type="ARBA" id="ARBA00022692"/>
    </source>
</evidence>
<evidence type="ECO:0000256" key="2">
    <source>
        <dbReference type="ARBA" id="ARBA00010823"/>
    </source>
</evidence>
<dbReference type="PANTHER" id="PTHR38674:SF1">
    <property type="entry name" value="ALKANE 1-MONOOXYGENASE 1"/>
    <property type="match status" value="1"/>
</dbReference>
<keyword evidence="9" id="KW-0408">Iron</keyword>
<keyword evidence="3" id="KW-1003">Cell membrane</keyword>
<organism evidence="14 15">
    <name type="scientific">Tahibacter amnicola</name>
    <dbReference type="NCBI Taxonomy" id="2976241"/>
    <lineage>
        <taxon>Bacteria</taxon>
        <taxon>Pseudomonadati</taxon>
        <taxon>Pseudomonadota</taxon>
        <taxon>Gammaproteobacteria</taxon>
        <taxon>Lysobacterales</taxon>
        <taxon>Rhodanobacteraceae</taxon>
        <taxon>Tahibacter</taxon>
    </lineage>
</organism>
<keyword evidence="6" id="KW-0479">Metal-binding</keyword>
<protein>
    <submittedName>
        <fullName evidence="14">Alkane 1-monooxygenase</fullName>
    </submittedName>
</protein>
<keyword evidence="5 12" id="KW-0812">Transmembrane</keyword>
<reference evidence="14" key="1">
    <citation type="submission" date="2022-09" db="EMBL/GenBank/DDBJ databases">
        <title>Tahibacter sp. nov., isolated from a fresh water.</title>
        <authorList>
            <person name="Baek J.H."/>
            <person name="Lee J.K."/>
            <person name="Kim J.M."/>
            <person name="Jeon C.O."/>
        </authorList>
    </citation>
    <scope>NUCLEOTIDE SEQUENCE</scope>
    <source>
        <strain evidence="14">W38</strain>
    </source>
</reference>
<evidence type="ECO:0000256" key="11">
    <source>
        <dbReference type="ARBA" id="ARBA00023136"/>
    </source>
</evidence>
<feature type="transmembrane region" description="Helical" evidence="12">
    <location>
        <begin position="220"/>
        <end position="239"/>
    </location>
</feature>
<evidence type="ECO:0000256" key="6">
    <source>
        <dbReference type="ARBA" id="ARBA00022723"/>
    </source>
</evidence>
<dbReference type="Pfam" id="PF00487">
    <property type="entry name" value="FA_desaturase"/>
    <property type="match status" value="1"/>
</dbReference>
<evidence type="ECO:0000256" key="12">
    <source>
        <dbReference type="SAM" id="Phobius"/>
    </source>
</evidence>
<dbReference type="InterPro" id="IPR033885">
    <property type="entry name" value="AlkB/XylM"/>
</dbReference>
<proteinExistence type="inferred from homology"/>
<keyword evidence="10" id="KW-0503">Monooxygenase</keyword>
<keyword evidence="8" id="KW-0560">Oxidoreductase</keyword>
<evidence type="ECO:0000256" key="3">
    <source>
        <dbReference type="ARBA" id="ARBA00022475"/>
    </source>
</evidence>
<keyword evidence="15" id="KW-1185">Reference proteome</keyword>
<evidence type="ECO:0000256" key="8">
    <source>
        <dbReference type="ARBA" id="ARBA00023002"/>
    </source>
</evidence>
<evidence type="ECO:0000256" key="10">
    <source>
        <dbReference type="ARBA" id="ARBA00023033"/>
    </source>
</evidence>
<evidence type="ECO:0000259" key="13">
    <source>
        <dbReference type="Pfam" id="PF00487"/>
    </source>
</evidence>
<feature type="transmembrane region" description="Helical" evidence="12">
    <location>
        <begin position="75"/>
        <end position="99"/>
    </location>
</feature>
<feature type="transmembrane region" description="Helical" evidence="12">
    <location>
        <begin position="35"/>
        <end position="55"/>
    </location>
</feature>
<feature type="transmembrane region" description="Helical" evidence="12">
    <location>
        <begin position="138"/>
        <end position="155"/>
    </location>
</feature>
<evidence type="ECO:0000256" key="7">
    <source>
        <dbReference type="ARBA" id="ARBA00022989"/>
    </source>
</evidence>
<name>A0ABY6BN00_9GAMM</name>
<gene>
    <name evidence="14" type="ORF">N4264_09050</name>
</gene>
<sequence>MTREATRALGFCLVFVVPALLPVAEMMRRSGVPSVLAAAFPLFFLFVLVPLADALMGRDVRNPPGDDDATDASDWLFRGLTWLAVPAWLGLLGWALGVLANAPLGPGAKAVWLLSLGITGGVVAINTAHELIHKSGRFEPALGGVLLASVVYAGFKVEHLRGHHVHVSTPQDASSARLGESLYRFLPKALLSNALNAWRLEAARLRRLGLPAWHWRNELLGWYALSLLFAGAAFVFYGVAGLAGFLVQGAIAGVTLEIINYVEHYGLERRQVCPGQYERVDHRHSWNSSYRLTNWLLFQLQRHSDHHAHARRRYHRLRHHPDSPQLPAGYATMFLLALVPPLWRRTIDPRVHAWRARSAP</sequence>
<feature type="domain" description="Fatty acid desaturase" evidence="13">
    <location>
        <begin position="111"/>
        <end position="334"/>
    </location>
</feature>
<dbReference type="CDD" id="cd03512">
    <property type="entry name" value="Alkane-hydroxylase"/>
    <property type="match status" value="1"/>
</dbReference>
<feature type="transmembrane region" description="Helical" evidence="12">
    <location>
        <begin position="111"/>
        <end position="132"/>
    </location>
</feature>
<feature type="transmembrane region" description="Helical" evidence="12">
    <location>
        <begin position="6"/>
        <end position="23"/>
    </location>
</feature>
<dbReference type="InterPro" id="IPR005804">
    <property type="entry name" value="FA_desaturase_dom"/>
</dbReference>
<keyword evidence="4" id="KW-0997">Cell inner membrane</keyword>
<dbReference type="PANTHER" id="PTHR38674">
    <property type="entry name" value="ALKANE 1-MONOOXYGENASE 1"/>
    <property type="match status" value="1"/>
</dbReference>
<dbReference type="Proteomes" id="UP001064632">
    <property type="component" value="Chromosome"/>
</dbReference>
<accession>A0ABY6BN00</accession>
<evidence type="ECO:0000256" key="9">
    <source>
        <dbReference type="ARBA" id="ARBA00023004"/>
    </source>
</evidence>
<comment type="subcellular location">
    <subcellularLocation>
        <location evidence="1">Cell inner membrane</location>
        <topology evidence="1">Multi-pass membrane protein</topology>
    </subcellularLocation>
</comment>
<keyword evidence="7 12" id="KW-1133">Transmembrane helix</keyword>
<evidence type="ECO:0000256" key="1">
    <source>
        <dbReference type="ARBA" id="ARBA00004429"/>
    </source>
</evidence>